<protein>
    <recommendedName>
        <fullName evidence="3">Bacteriophage T5 Orf172 DNA-binding domain-containing protein</fullName>
    </recommendedName>
</protein>
<feature type="domain" description="Bacteriophage T5 Orf172 DNA-binding" evidence="3">
    <location>
        <begin position="201"/>
        <end position="293"/>
    </location>
</feature>
<feature type="compositionally biased region" description="Polar residues" evidence="2">
    <location>
        <begin position="127"/>
        <end position="147"/>
    </location>
</feature>
<gene>
    <name evidence="4" type="ORF">PFICI_11897</name>
</gene>
<organism evidence="4 5">
    <name type="scientific">Pestalotiopsis fici (strain W106-1 / CGMCC3.15140)</name>
    <dbReference type="NCBI Taxonomy" id="1229662"/>
    <lineage>
        <taxon>Eukaryota</taxon>
        <taxon>Fungi</taxon>
        <taxon>Dikarya</taxon>
        <taxon>Ascomycota</taxon>
        <taxon>Pezizomycotina</taxon>
        <taxon>Sordariomycetes</taxon>
        <taxon>Xylariomycetidae</taxon>
        <taxon>Amphisphaeriales</taxon>
        <taxon>Sporocadaceae</taxon>
        <taxon>Pestalotiopsis</taxon>
    </lineage>
</organism>
<dbReference type="InParanoid" id="W3WRL9"/>
<feature type="region of interest" description="Disordered" evidence="2">
    <location>
        <begin position="1"/>
        <end position="31"/>
    </location>
</feature>
<dbReference type="eggNOG" id="ENOG502SZ7P">
    <property type="taxonomic scope" value="Eukaryota"/>
</dbReference>
<name>W3WRL9_PESFW</name>
<evidence type="ECO:0000313" key="4">
    <source>
        <dbReference type="EMBL" id="ETS76510.1"/>
    </source>
</evidence>
<feature type="region of interest" description="Disordered" evidence="2">
    <location>
        <begin position="61"/>
        <end position="173"/>
    </location>
</feature>
<sequence>MAHREVTPESPGLRTPPVTPAATPTKPVPGAENLAARQATIQALSSELETLKKQYNELVSRKILHPSWRLHKGSSAQPSRTTSPTYNSSPNHNISDPVTKVSPEPETTKSPNVDKPTQGYLRKRLPKSSTAQPSRTTSQTYNSSPTHDSPDPLTETSPRSRTTKPPTADKRIQTCLGKPLPRAQCESSGVGNNYIFQVTPKDFPDMTIIKIGVTKGPEHVRLAGIARDCEHLMVEAQDDPEHLPIRLYQRAETLAHQELREYRWPVGCRCKVRTHREYFHVPRDVALEVVQRWREFCRREPYDGQGQLRPFWRQRLDRFTSLCGVAESEADHWERSKRWTKFMNPKKHEIMWYDVKQMLSSLWKWRWLAVALVQSFSIAILALPRVYPIVMFAFMVTWVSAETSGIAQPLFPRAIGWAPAIIRRAEHDGLGDELTLLDGSVYIDPFDEEDDRDLEDVEMNEA</sequence>
<dbReference type="GeneID" id="19276910"/>
<keyword evidence="5" id="KW-1185">Reference proteome</keyword>
<evidence type="ECO:0000256" key="2">
    <source>
        <dbReference type="SAM" id="MobiDB-lite"/>
    </source>
</evidence>
<reference evidence="5" key="1">
    <citation type="journal article" date="2015" name="BMC Genomics">
        <title>Genomic and transcriptomic analysis of the endophytic fungus Pestalotiopsis fici reveals its lifestyle and high potential for synthesis of natural products.</title>
        <authorList>
            <person name="Wang X."/>
            <person name="Zhang X."/>
            <person name="Liu L."/>
            <person name="Xiang M."/>
            <person name="Wang W."/>
            <person name="Sun X."/>
            <person name="Che Y."/>
            <person name="Guo L."/>
            <person name="Liu G."/>
            <person name="Guo L."/>
            <person name="Wang C."/>
            <person name="Yin W.B."/>
            <person name="Stadler M."/>
            <person name="Zhang X."/>
            <person name="Liu X."/>
        </authorList>
    </citation>
    <scope>NUCLEOTIDE SEQUENCE [LARGE SCALE GENOMIC DNA]</scope>
    <source>
        <strain evidence="5">W106-1 / CGMCC3.15140</strain>
    </source>
</reference>
<dbReference type="KEGG" id="pfy:PFICI_11897"/>
<dbReference type="Pfam" id="PF10544">
    <property type="entry name" value="T5orf172"/>
    <property type="match status" value="1"/>
</dbReference>
<evidence type="ECO:0000256" key="1">
    <source>
        <dbReference type="SAM" id="Coils"/>
    </source>
</evidence>
<feature type="compositionally biased region" description="Low complexity" evidence="2">
    <location>
        <begin position="154"/>
        <end position="166"/>
    </location>
</feature>
<dbReference type="AlphaFoldDB" id="W3WRL9"/>
<dbReference type="SMART" id="SM00974">
    <property type="entry name" value="T5orf172"/>
    <property type="match status" value="1"/>
</dbReference>
<keyword evidence="1" id="KW-0175">Coiled coil</keyword>
<evidence type="ECO:0000313" key="5">
    <source>
        <dbReference type="Proteomes" id="UP000030651"/>
    </source>
</evidence>
<dbReference type="EMBL" id="KI912117">
    <property type="protein sequence ID" value="ETS76510.1"/>
    <property type="molecule type" value="Genomic_DNA"/>
</dbReference>
<dbReference type="InterPro" id="IPR018306">
    <property type="entry name" value="Phage_T5_Orf172_DNA-bd"/>
</dbReference>
<evidence type="ECO:0000259" key="3">
    <source>
        <dbReference type="SMART" id="SM00974"/>
    </source>
</evidence>
<dbReference type="RefSeq" id="XP_007838669.1">
    <property type="nucleotide sequence ID" value="XM_007840478.1"/>
</dbReference>
<dbReference type="HOGENOM" id="CLU_591970_0_0_1"/>
<feature type="compositionally biased region" description="Low complexity" evidence="2">
    <location>
        <begin position="20"/>
        <end position="29"/>
    </location>
</feature>
<proteinExistence type="predicted"/>
<dbReference type="OrthoDB" id="3511049at2759"/>
<accession>W3WRL9</accession>
<feature type="coiled-coil region" evidence="1">
    <location>
        <begin position="34"/>
        <end position="61"/>
    </location>
</feature>
<dbReference type="OMA" id="RTHREYF"/>
<dbReference type="Proteomes" id="UP000030651">
    <property type="component" value="Unassembled WGS sequence"/>
</dbReference>
<feature type="compositionally biased region" description="Basic residues" evidence="2">
    <location>
        <begin position="62"/>
        <end position="72"/>
    </location>
</feature>
<feature type="compositionally biased region" description="Polar residues" evidence="2">
    <location>
        <begin position="74"/>
        <end position="96"/>
    </location>
</feature>